<organism evidence="2 3">
    <name type="scientific">Eimeria necatrix</name>
    <dbReference type="NCBI Taxonomy" id="51315"/>
    <lineage>
        <taxon>Eukaryota</taxon>
        <taxon>Sar</taxon>
        <taxon>Alveolata</taxon>
        <taxon>Apicomplexa</taxon>
        <taxon>Conoidasida</taxon>
        <taxon>Coccidia</taxon>
        <taxon>Eucoccidiorida</taxon>
        <taxon>Eimeriorina</taxon>
        <taxon>Eimeriidae</taxon>
        <taxon>Eimeria</taxon>
    </lineage>
</organism>
<protein>
    <submittedName>
        <fullName evidence="2">Uncharacterized protein</fullName>
    </submittedName>
</protein>
<evidence type="ECO:0000313" key="3">
    <source>
        <dbReference type="Proteomes" id="UP000030754"/>
    </source>
</evidence>
<dbReference type="GeneID" id="25478027"/>
<proteinExistence type="predicted"/>
<sequence>MRNPYEPNSAPAPERCKPLSTEFAALTVNECPDCGPPPVIVEGKAPCQSRHKQLEYRSRVYLMDQSPPADGSNFLEAPSPAPGRSSSHSSSRTRSLSVSPPVDRHPHRAGRRLRALGGAGHGARARSLSPEPVGRVHYRTSTTQEGHHATRSHTARGQDLGTHSKPRRTGRTRE</sequence>
<dbReference type="AlphaFoldDB" id="U6ML34"/>
<reference evidence="2" key="2">
    <citation type="submission" date="2013-10" db="EMBL/GenBank/DDBJ databases">
        <authorList>
            <person name="Aslett M."/>
        </authorList>
    </citation>
    <scope>NUCLEOTIDE SEQUENCE [LARGE SCALE GENOMIC DNA]</scope>
    <source>
        <strain evidence="2">Houghton</strain>
    </source>
</reference>
<accession>U6ML34</accession>
<feature type="region of interest" description="Disordered" evidence="1">
    <location>
        <begin position="62"/>
        <end position="174"/>
    </location>
</feature>
<feature type="compositionally biased region" description="Basic residues" evidence="1">
    <location>
        <begin position="105"/>
        <end position="114"/>
    </location>
</feature>
<keyword evidence="3" id="KW-1185">Reference proteome</keyword>
<name>U6ML34_9EIME</name>
<dbReference type="VEuPathDB" id="ToxoDB:ENH_00078970"/>
<gene>
    <name evidence="2" type="ORF">ENH_00078970</name>
</gene>
<dbReference type="RefSeq" id="XP_013433183.1">
    <property type="nucleotide sequence ID" value="XM_013577729.1"/>
</dbReference>
<feature type="compositionally biased region" description="Basic residues" evidence="1">
    <location>
        <begin position="164"/>
        <end position="174"/>
    </location>
</feature>
<dbReference type="OrthoDB" id="10345252at2759"/>
<reference evidence="2" key="1">
    <citation type="submission" date="2013-10" db="EMBL/GenBank/DDBJ databases">
        <title>Genomic analysis of the causative agents of coccidiosis in chickens.</title>
        <authorList>
            <person name="Reid A.J."/>
            <person name="Blake D."/>
            <person name="Billington K."/>
            <person name="Browne H."/>
            <person name="Dunn M."/>
            <person name="Hung S."/>
            <person name="Kawahara F."/>
            <person name="Miranda-Saavedra D."/>
            <person name="Mourier T."/>
            <person name="Nagra H."/>
            <person name="Otto T.D."/>
            <person name="Rawlings N."/>
            <person name="Sanchez A."/>
            <person name="Sanders M."/>
            <person name="Subramaniam C."/>
            <person name="Tay Y."/>
            <person name="Dear P."/>
            <person name="Doerig C."/>
            <person name="Gruber A."/>
            <person name="Parkinson J."/>
            <person name="Shirley M."/>
            <person name="Wan K.L."/>
            <person name="Berriman M."/>
            <person name="Tomley F."/>
            <person name="Pain A."/>
        </authorList>
    </citation>
    <scope>NUCLEOTIDE SEQUENCE [LARGE SCALE GENOMIC DNA]</scope>
    <source>
        <strain evidence="2">Houghton</strain>
    </source>
</reference>
<dbReference type="EMBL" id="HG723002">
    <property type="protein sequence ID" value="CDJ64716.1"/>
    <property type="molecule type" value="Genomic_DNA"/>
</dbReference>
<feature type="compositionally biased region" description="Low complexity" evidence="1">
    <location>
        <begin position="82"/>
        <end position="101"/>
    </location>
</feature>
<dbReference type="Proteomes" id="UP000030754">
    <property type="component" value="Unassembled WGS sequence"/>
</dbReference>
<evidence type="ECO:0000256" key="1">
    <source>
        <dbReference type="SAM" id="MobiDB-lite"/>
    </source>
</evidence>
<evidence type="ECO:0000313" key="2">
    <source>
        <dbReference type="EMBL" id="CDJ64716.1"/>
    </source>
</evidence>